<dbReference type="Pfam" id="PF08279">
    <property type="entry name" value="HTH_11"/>
    <property type="match status" value="1"/>
</dbReference>
<feature type="domain" description="PRD" evidence="6">
    <location>
        <begin position="284"/>
        <end position="390"/>
    </location>
</feature>
<gene>
    <name evidence="7" type="ORF">DDQ50_00690</name>
</gene>
<dbReference type="Pfam" id="PF00359">
    <property type="entry name" value="PTS_EIIA_2"/>
    <property type="match status" value="1"/>
</dbReference>
<sequence length="636" mass="69540">MADKIPQLLEHLSRADGWVSAGELADRLGVSTRTVRSYITAVKSAASPLDVVASSPNGYRLNHDEYARYTAGAAAASASPDRPRERVSYLINRLAQSSAGLDVHALAGALFVSDSTLESDLRRVRSAAKEAGLELVRDGSEVRLDGPEEALRRLISRVFREETMHGPVDVAQVQAAFGIGDLSAFKTDLITLLEDEGYAVNEFGLDGVLVHAAIAVERSRSGHGRAPEVRSAQDGLEGSLAPLVTKHLGGELPEGELTALATLLTTRVGTRIPAGEASAPDADTPPDENLGYVRGLLGRAAREFLVELDDPGFSARLSMHVGNLVRRARNGQATNNPLTRSIKSAYPLTYELAVYLASEIQREYSISVSDDEIAFIALHIGAYLERHTGPADAVTCTIVSPGYHDLAQLLRDRLERELGRDIRVEQVVSRTDPQPEHLQSELIVSSTPTLARTENVVLVQPFPTEADIDAVRAAVARIRRHRRRARLKSELLLYFDERLFLRNVSAQDPETMIRALGERIVRLGIADDSYIDGVIEREALSSTAFTEHLAVPHSMTMTARRTAIAITLNETPMQWGENRVNVVALAAFSADDRAAFQTVFEQFVEVFADHGDVQRLLRGSEDFPSFIDELVHLIDS</sequence>
<reference evidence="7 8" key="1">
    <citation type="submission" date="2018-05" db="EMBL/GenBank/DDBJ databases">
        <title>Amnibacterium sp. M8JJ-5, whole genome shotgun sequence.</title>
        <authorList>
            <person name="Tuo L."/>
        </authorList>
    </citation>
    <scope>NUCLEOTIDE SEQUENCE [LARGE SCALE GENOMIC DNA]</scope>
    <source>
        <strain evidence="7 8">M8JJ-5</strain>
    </source>
</reference>
<dbReference type="EMBL" id="QEOP01000001">
    <property type="protein sequence ID" value="PVZ95082.1"/>
    <property type="molecule type" value="Genomic_DNA"/>
</dbReference>
<dbReference type="RefSeq" id="WP_116754820.1">
    <property type="nucleotide sequence ID" value="NZ_JBHUEX010000001.1"/>
</dbReference>
<dbReference type="PANTHER" id="PTHR30185">
    <property type="entry name" value="CRYPTIC BETA-GLUCOSIDE BGL OPERON ANTITERMINATOR"/>
    <property type="match status" value="1"/>
</dbReference>
<dbReference type="PROSITE" id="PS51094">
    <property type="entry name" value="PTS_EIIA_TYPE_2"/>
    <property type="match status" value="1"/>
</dbReference>
<dbReference type="OrthoDB" id="3710983at2"/>
<protein>
    <submittedName>
        <fullName evidence="7">Transcriptional antiterminator</fullName>
    </submittedName>
</protein>
<dbReference type="Pfam" id="PF00874">
    <property type="entry name" value="PRD"/>
    <property type="match status" value="1"/>
</dbReference>
<evidence type="ECO:0000259" key="5">
    <source>
        <dbReference type="PROSITE" id="PS51094"/>
    </source>
</evidence>
<dbReference type="Gene3D" id="3.40.930.10">
    <property type="entry name" value="Mannitol-specific EII, Chain A"/>
    <property type="match status" value="1"/>
</dbReference>
<dbReference type="InterPro" id="IPR007737">
    <property type="entry name" value="Mga_HTH"/>
</dbReference>
<dbReference type="InterPro" id="IPR036390">
    <property type="entry name" value="WH_DNA-bd_sf"/>
</dbReference>
<name>A0A2V1HTS2_9MICO</name>
<dbReference type="PROSITE" id="PS51372">
    <property type="entry name" value="PRD_2"/>
    <property type="match status" value="1"/>
</dbReference>
<keyword evidence="3" id="KW-0010">Activator</keyword>
<dbReference type="PANTHER" id="PTHR30185:SF18">
    <property type="entry name" value="TRANSCRIPTIONAL REGULATOR MTLR"/>
    <property type="match status" value="1"/>
</dbReference>
<proteinExistence type="predicted"/>
<evidence type="ECO:0000313" key="8">
    <source>
        <dbReference type="Proteomes" id="UP000244893"/>
    </source>
</evidence>
<evidence type="ECO:0000256" key="3">
    <source>
        <dbReference type="ARBA" id="ARBA00023159"/>
    </source>
</evidence>
<dbReference type="SUPFAM" id="SSF55804">
    <property type="entry name" value="Phoshotransferase/anion transport protein"/>
    <property type="match status" value="1"/>
</dbReference>
<keyword evidence="8" id="KW-1185">Reference proteome</keyword>
<dbReference type="GO" id="GO:0006355">
    <property type="term" value="P:regulation of DNA-templated transcription"/>
    <property type="evidence" value="ECO:0007669"/>
    <property type="project" value="InterPro"/>
</dbReference>
<dbReference type="Gene3D" id="1.10.10.10">
    <property type="entry name" value="Winged helix-like DNA-binding domain superfamily/Winged helix DNA-binding domain"/>
    <property type="match status" value="1"/>
</dbReference>
<dbReference type="SUPFAM" id="SSF46785">
    <property type="entry name" value="Winged helix' DNA-binding domain"/>
    <property type="match status" value="1"/>
</dbReference>
<dbReference type="Gene3D" id="1.10.1790.10">
    <property type="entry name" value="PRD domain"/>
    <property type="match status" value="1"/>
</dbReference>
<feature type="domain" description="PTS EIIA type-2" evidence="5">
    <location>
        <begin position="493"/>
        <end position="636"/>
    </location>
</feature>
<dbReference type="Pfam" id="PF05043">
    <property type="entry name" value="Mga"/>
    <property type="match status" value="1"/>
</dbReference>
<evidence type="ECO:0000256" key="1">
    <source>
        <dbReference type="ARBA" id="ARBA00022737"/>
    </source>
</evidence>
<accession>A0A2V1HTS2</accession>
<keyword evidence="1" id="KW-0677">Repeat</keyword>
<comment type="caution">
    <text evidence="7">The sequence shown here is derived from an EMBL/GenBank/DDBJ whole genome shotgun (WGS) entry which is preliminary data.</text>
</comment>
<dbReference type="InterPro" id="IPR036388">
    <property type="entry name" value="WH-like_DNA-bd_sf"/>
</dbReference>
<keyword evidence="2" id="KW-0805">Transcription regulation</keyword>
<dbReference type="InterPro" id="IPR011608">
    <property type="entry name" value="PRD"/>
</dbReference>
<evidence type="ECO:0000313" key="7">
    <source>
        <dbReference type="EMBL" id="PVZ95082.1"/>
    </source>
</evidence>
<evidence type="ECO:0000259" key="6">
    <source>
        <dbReference type="PROSITE" id="PS51372"/>
    </source>
</evidence>
<dbReference type="InterPro" id="IPR013196">
    <property type="entry name" value="HTH_11"/>
</dbReference>
<dbReference type="SUPFAM" id="SSF63520">
    <property type="entry name" value="PTS-regulatory domain, PRD"/>
    <property type="match status" value="1"/>
</dbReference>
<keyword evidence="4" id="KW-0804">Transcription</keyword>
<organism evidence="7 8">
    <name type="scientific">Amnibacterium flavum</name>
    <dbReference type="NCBI Taxonomy" id="2173173"/>
    <lineage>
        <taxon>Bacteria</taxon>
        <taxon>Bacillati</taxon>
        <taxon>Actinomycetota</taxon>
        <taxon>Actinomycetes</taxon>
        <taxon>Micrococcales</taxon>
        <taxon>Microbacteriaceae</taxon>
        <taxon>Amnibacterium</taxon>
    </lineage>
</organism>
<dbReference type="Proteomes" id="UP000244893">
    <property type="component" value="Unassembled WGS sequence"/>
</dbReference>
<dbReference type="InterPro" id="IPR002178">
    <property type="entry name" value="PTS_EIIA_type-2_dom"/>
</dbReference>
<dbReference type="AlphaFoldDB" id="A0A2V1HTS2"/>
<evidence type="ECO:0000256" key="2">
    <source>
        <dbReference type="ARBA" id="ARBA00023015"/>
    </source>
</evidence>
<dbReference type="InterPro" id="IPR016152">
    <property type="entry name" value="PTrfase/Anion_transptr"/>
</dbReference>
<evidence type="ECO:0000256" key="4">
    <source>
        <dbReference type="ARBA" id="ARBA00023163"/>
    </source>
</evidence>
<dbReference type="InterPro" id="IPR050661">
    <property type="entry name" value="BglG_antiterminators"/>
</dbReference>
<dbReference type="InterPro" id="IPR036634">
    <property type="entry name" value="PRD_sf"/>
</dbReference>